<evidence type="ECO:0000259" key="13">
    <source>
        <dbReference type="PROSITE" id="PS50250"/>
    </source>
</evidence>
<dbReference type="GO" id="GO:0005737">
    <property type="term" value="C:cytoplasm"/>
    <property type="evidence" value="ECO:0007669"/>
    <property type="project" value="UniProtKB-SubCell"/>
</dbReference>
<reference evidence="15" key="1">
    <citation type="submission" date="2021-02" db="EMBL/GenBank/DDBJ databases">
        <authorList>
            <person name="Nowell W R."/>
        </authorList>
    </citation>
    <scope>NUCLEOTIDE SEQUENCE</scope>
</reference>
<dbReference type="PROSITE" id="PS51462">
    <property type="entry name" value="NUDIX"/>
    <property type="match status" value="1"/>
</dbReference>
<accession>A0A813RKK5</accession>
<evidence type="ECO:0000256" key="9">
    <source>
        <dbReference type="ARBA" id="ARBA00022884"/>
    </source>
</evidence>
<dbReference type="GO" id="GO:0003729">
    <property type="term" value="F:mRNA binding"/>
    <property type="evidence" value="ECO:0007669"/>
    <property type="project" value="InterPro"/>
</dbReference>
<evidence type="ECO:0000256" key="7">
    <source>
        <dbReference type="ARBA" id="ARBA00022490"/>
    </source>
</evidence>
<keyword evidence="8" id="KW-0507">mRNA processing</keyword>
<dbReference type="InterPro" id="IPR016706">
    <property type="entry name" value="Cleav_polyA_spec_factor_su5"/>
</dbReference>
<dbReference type="SUPFAM" id="SSF55811">
    <property type="entry name" value="Nudix"/>
    <property type="match status" value="1"/>
</dbReference>
<dbReference type="PROSITE" id="PS50250">
    <property type="entry name" value="PCI"/>
    <property type="match status" value="1"/>
</dbReference>
<dbReference type="FunFam" id="3.90.79.10:FF:000008">
    <property type="entry name" value="cleavage and polyadenylation specificity factor subunit 5"/>
    <property type="match status" value="1"/>
</dbReference>
<dbReference type="Proteomes" id="UP000663829">
    <property type="component" value="Unassembled WGS sequence"/>
</dbReference>
<evidence type="ECO:0000256" key="12">
    <source>
        <dbReference type="SAM" id="MobiDB-lite"/>
    </source>
</evidence>
<dbReference type="Proteomes" id="UP000681722">
    <property type="component" value="Unassembled WGS sequence"/>
</dbReference>
<keyword evidence="10" id="KW-0647">Proteasome</keyword>
<keyword evidence="9" id="KW-0694">RNA-binding</keyword>
<dbReference type="InterPro" id="IPR045135">
    <property type="entry name" value="Rpn7_N"/>
</dbReference>
<feature type="domain" description="Nudix hydrolase" evidence="14">
    <location>
        <begin position="499"/>
        <end position="625"/>
    </location>
</feature>
<dbReference type="AlphaFoldDB" id="A0A813RKK5"/>
<dbReference type="GO" id="GO:0043161">
    <property type="term" value="P:proteasome-mediated ubiquitin-dependent protein catabolic process"/>
    <property type="evidence" value="ECO:0007669"/>
    <property type="project" value="TreeGrafter"/>
</dbReference>
<dbReference type="SUPFAM" id="SSF46785">
    <property type="entry name" value="Winged helix' DNA-binding domain"/>
    <property type="match status" value="1"/>
</dbReference>
<dbReference type="InterPro" id="IPR000086">
    <property type="entry name" value="NUDIX_hydrolase_dom"/>
</dbReference>
<dbReference type="OrthoDB" id="277288at2759"/>
<dbReference type="Gene3D" id="1.25.40.570">
    <property type="match status" value="1"/>
</dbReference>
<keyword evidence="17" id="KW-1185">Reference proteome</keyword>
<evidence type="ECO:0000256" key="10">
    <source>
        <dbReference type="ARBA" id="ARBA00022942"/>
    </source>
</evidence>
<evidence type="ECO:0000259" key="14">
    <source>
        <dbReference type="PROSITE" id="PS51462"/>
    </source>
</evidence>
<keyword evidence="11" id="KW-0539">Nucleus</keyword>
<dbReference type="GO" id="GO:0031124">
    <property type="term" value="P:mRNA 3'-end processing"/>
    <property type="evidence" value="ECO:0007669"/>
    <property type="project" value="InterPro"/>
</dbReference>
<dbReference type="SMART" id="SM00088">
    <property type="entry name" value="PINT"/>
    <property type="match status" value="1"/>
</dbReference>
<evidence type="ECO:0000256" key="4">
    <source>
        <dbReference type="ARBA" id="ARBA00009710"/>
    </source>
</evidence>
<name>A0A813RKK5_9BILA</name>
<feature type="domain" description="PCI" evidence="13">
    <location>
        <begin position="197"/>
        <end position="366"/>
    </location>
</feature>
<dbReference type="GO" id="GO:0005838">
    <property type="term" value="C:proteasome regulatory particle"/>
    <property type="evidence" value="ECO:0007669"/>
    <property type="project" value="TreeGrafter"/>
</dbReference>
<gene>
    <name evidence="15" type="ORF">GPM918_LOCUS2594</name>
    <name evidence="16" type="ORF">SRO942_LOCUS2594</name>
</gene>
<evidence type="ECO:0000256" key="6">
    <source>
        <dbReference type="ARBA" id="ARBA00016266"/>
    </source>
</evidence>
<dbReference type="InterPro" id="IPR049549">
    <property type="entry name" value="RPN7_PSMD6_C"/>
</dbReference>
<dbReference type="Pfam" id="PF10602">
    <property type="entry name" value="RPN7"/>
    <property type="match status" value="1"/>
</dbReference>
<dbReference type="EMBL" id="CAJNOQ010000293">
    <property type="protein sequence ID" value="CAF0783370.1"/>
    <property type="molecule type" value="Genomic_DNA"/>
</dbReference>
<dbReference type="PANTHER" id="PTHR14145">
    <property type="entry name" value="26S PROTESOME SUBUNIT 6"/>
    <property type="match status" value="1"/>
</dbReference>
<dbReference type="Pfam" id="PF21154">
    <property type="entry name" value="RPN7_PSMD6_C"/>
    <property type="match status" value="1"/>
</dbReference>
<comment type="caution">
    <text evidence="15">The sequence shown here is derived from an EMBL/GenBank/DDBJ whole genome shotgun (WGS) entry which is preliminary data.</text>
</comment>
<evidence type="ECO:0000256" key="3">
    <source>
        <dbReference type="ARBA" id="ARBA00005717"/>
    </source>
</evidence>
<comment type="similarity">
    <text evidence="4">Belongs to the Nudix hydrolase family. CPSF5 subfamily.</text>
</comment>
<evidence type="ECO:0000313" key="15">
    <source>
        <dbReference type="EMBL" id="CAF0783370.1"/>
    </source>
</evidence>
<dbReference type="PANTHER" id="PTHR14145:SF1">
    <property type="entry name" value="26S PROTEASOME NON-ATPASE REGULATORY SUBUNIT 6"/>
    <property type="match status" value="1"/>
</dbReference>
<keyword evidence="7" id="KW-0963">Cytoplasm</keyword>
<organism evidence="15 17">
    <name type="scientific">Didymodactylos carnosus</name>
    <dbReference type="NCBI Taxonomy" id="1234261"/>
    <lineage>
        <taxon>Eukaryota</taxon>
        <taxon>Metazoa</taxon>
        <taxon>Spiralia</taxon>
        <taxon>Gnathifera</taxon>
        <taxon>Rotifera</taxon>
        <taxon>Eurotatoria</taxon>
        <taxon>Bdelloidea</taxon>
        <taxon>Philodinida</taxon>
        <taxon>Philodinidae</taxon>
        <taxon>Didymodactylos</taxon>
    </lineage>
</organism>
<dbReference type="Pfam" id="PF13869">
    <property type="entry name" value="NUDIX_2"/>
    <property type="match status" value="1"/>
</dbReference>
<feature type="region of interest" description="Disordered" evidence="12">
    <location>
        <begin position="393"/>
        <end position="445"/>
    </location>
</feature>
<sequence>MPVEDLSDEGLPKNPNLELAQYKFLLSLNPNDEVSKEKLLNEITLNNMAPFYLQCTKECIPPSSCGIVYDDELYKRMNQKNLETIQEFDAKIDDNEKSFGESEIRESYLSKSQYLCSIGDREQALQMLRKTYDKTVTLGHRLDIIFYQLRLGLFYLDQDLVQRNLDKAKTLVDEGGDWDRRNRLKVYQGLRAMSVRDFKTAAELFLDTVATFTSYELMDYQTFVTYTVICSVVALERPKLREKVIRGSEVLEILHGLPVIKDYLFSLYECRYGDFFKCLAAIEQNLLKKDRYLEKHVQYYVREMRIIAYNQLLQSYSSLTIKGMAQAFDCTDTFLDKELSRFIAAGRLNCKIDKVRGIIETTRPDSKNFLYQEVIKKGDLLLNRVQKLSRWPKTNAPNATINPTSTPQTPTSATAATTVQTPTTPNSTSSTPTMLTNSNSKLNSSTNNNIQSFTHLERTIQSYPLTNYTFGTKDALYERDSSVQARFQRMREEFQTMGMRRSVEAVLLVHEHNLPHVLLLQLGTTFFKLPGGELNPGEDSIEGLKRLLNETLGRPEVTPQNQWLVEDVIGNWWRPNFEAPRYPYVPAHITKPKEHIRLYLVQLGETSMFAVPRNYKLVAAPLFELYDNSSGYGPIISSLPQALSRFNFIYN</sequence>
<evidence type="ECO:0000313" key="16">
    <source>
        <dbReference type="EMBL" id="CAF3566886.1"/>
    </source>
</evidence>
<evidence type="ECO:0000256" key="5">
    <source>
        <dbReference type="ARBA" id="ARBA00014932"/>
    </source>
</evidence>
<feature type="compositionally biased region" description="Low complexity" evidence="12">
    <location>
        <begin position="400"/>
        <end position="445"/>
    </location>
</feature>
<evidence type="ECO:0000256" key="8">
    <source>
        <dbReference type="ARBA" id="ARBA00022664"/>
    </source>
</evidence>
<comment type="similarity">
    <text evidence="3">Belongs to the proteasome subunit S10 family.</text>
</comment>
<evidence type="ECO:0000256" key="2">
    <source>
        <dbReference type="ARBA" id="ARBA00004496"/>
    </source>
</evidence>
<dbReference type="InterPro" id="IPR000717">
    <property type="entry name" value="PCI_dom"/>
</dbReference>
<dbReference type="CDD" id="cd18871">
    <property type="entry name" value="NUDIX_Cfim25_Nudt21"/>
    <property type="match status" value="1"/>
</dbReference>
<dbReference type="FunFam" id="1.25.40.570:FF:000005">
    <property type="entry name" value="26S proteasome regulatory subunit N7"/>
    <property type="match status" value="1"/>
</dbReference>
<dbReference type="Pfam" id="PF01399">
    <property type="entry name" value="PCI"/>
    <property type="match status" value="1"/>
</dbReference>
<proteinExistence type="inferred from homology"/>
<dbReference type="EMBL" id="CAJOBC010000293">
    <property type="protein sequence ID" value="CAF3566886.1"/>
    <property type="molecule type" value="Genomic_DNA"/>
</dbReference>
<protein>
    <recommendedName>
        <fullName evidence="5">26S proteasome non-ATPase regulatory subunit 6</fullName>
    </recommendedName>
    <alternativeName>
        <fullName evidence="6">Cleavage and polyadenylation specificity factor subunit 5</fullName>
    </alternativeName>
</protein>
<evidence type="ECO:0000256" key="11">
    <source>
        <dbReference type="ARBA" id="ARBA00023242"/>
    </source>
</evidence>
<dbReference type="Gene3D" id="3.90.79.10">
    <property type="entry name" value="Nucleoside Triphosphate Pyrophosphohydrolase"/>
    <property type="match status" value="1"/>
</dbReference>
<comment type="subcellular location">
    <subcellularLocation>
        <location evidence="2">Cytoplasm</location>
    </subcellularLocation>
    <subcellularLocation>
        <location evidence="1">Nucleus</location>
    </subcellularLocation>
</comment>
<dbReference type="InterPro" id="IPR036390">
    <property type="entry name" value="WH_DNA-bd_sf"/>
</dbReference>
<dbReference type="InterPro" id="IPR015797">
    <property type="entry name" value="NUDIX_hydrolase-like_dom_sf"/>
</dbReference>
<evidence type="ECO:0000256" key="1">
    <source>
        <dbReference type="ARBA" id="ARBA00004123"/>
    </source>
</evidence>
<dbReference type="GO" id="GO:0005849">
    <property type="term" value="C:mRNA cleavage factor complex"/>
    <property type="evidence" value="ECO:0007669"/>
    <property type="project" value="InterPro"/>
</dbReference>
<evidence type="ECO:0000313" key="17">
    <source>
        <dbReference type="Proteomes" id="UP000663829"/>
    </source>
</evidence>
<dbReference type="InterPro" id="IPR019585">
    <property type="entry name" value="Rpn7/CSN1"/>
</dbReference>